<dbReference type="Proteomes" id="UP000284465">
    <property type="component" value="Unassembled WGS sequence"/>
</dbReference>
<sequence>MLELIIIIIALILFTKKNETSENKSASTISSAKTKDSDYENSSDYENRSDYEKSELYFHHRMEMVLKKKYPELISWRMTRQGVSLLNQAIEVVVTLPEEKKERIWINQHELIGSFKILPEEVSENDIADESIPDDLREFFELNAGIINERIRIAVEKKNNYAYFSFSNNESEDLKKRIVTKLEQTIDGAMFSLCDNQLEMNVQNLLDD</sequence>
<name>A0A3R6A525_9FIRM</name>
<gene>
    <name evidence="2" type="ORF">DW927_19135</name>
</gene>
<reference evidence="2 3" key="1">
    <citation type="submission" date="2018-08" db="EMBL/GenBank/DDBJ databases">
        <title>A genome reference for cultivated species of the human gut microbiota.</title>
        <authorList>
            <person name="Zou Y."/>
            <person name="Xue W."/>
            <person name="Luo G."/>
        </authorList>
    </citation>
    <scope>NUCLEOTIDE SEQUENCE [LARGE SCALE GENOMIC DNA]</scope>
    <source>
        <strain evidence="2 3">AM43-11</strain>
    </source>
</reference>
<evidence type="ECO:0000313" key="2">
    <source>
        <dbReference type="EMBL" id="RHA61515.1"/>
    </source>
</evidence>
<proteinExistence type="predicted"/>
<evidence type="ECO:0000313" key="3">
    <source>
        <dbReference type="Proteomes" id="UP000284465"/>
    </source>
</evidence>
<evidence type="ECO:0000256" key="1">
    <source>
        <dbReference type="SAM" id="MobiDB-lite"/>
    </source>
</evidence>
<accession>A0A3R6A525</accession>
<protein>
    <submittedName>
        <fullName evidence="2">Uncharacterized protein</fullName>
    </submittedName>
</protein>
<organism evidence="2 3">
    <name type="scientific">Roseburia intestinalis</name>
    <dbReference type="NCBI Taxonomy" id="166486"/>
    <lineage>
        <taxon>Bacteria</taxon>
        <taxon>Bacillati</taxon>
        <taxon>Bacillota</taxon>
        <taxon>Clostridia</taxon>
        <taxon>Lachnospirales</taxon>
        <taxon>Lachnospiraceae</taxon>
        <taxon>Roseburia</taxon>
    </lineage>
</organism>
<comment type="caution">
    <text evidence="2">The sequence shown here is derived from an EMBL/GenBank/DDBJ whole genome shotgun (WGS) entry which is preliminary data.</text>
</comment>
<dbReference type="EMBL" id="QSFP01000039">
    <property type="protein sequence ID" value="RHA61515.1"/>
    <property type="molecule type" value="Genomic_DNA"/>
</dbReference>
<dbReference type="AlphaFoldDB" id="A0A3R6A525"/>
<feature type="region of interest" description="Disordered" evidence="1">
    <location>
        <begin position="24"/>
        <end position="46"/>
    </location>
</feature>
<dbReference type="RefSeq" id="WP_118592463.1">
    <property type="nucleotide sequence ID" value="NZ_JADNLD010000051.1"/>
</dbReference>